<reference evidence="2 3" key="1">
    <citation type="journal article" date="2016" name="Sci. Rep.">
        <title>The Dendrobium catenatum Lindl. genome sequence provides insights into polysaccharide synthase, floral development and adaptive evolution.</title>
        <authorList>
            <person name="Zhang G.Q."/>
            <person name="Xu Q."/>
            <person name="Bian C."/>
            <person name="Tsai W.C."/>
            <person name="Yeh C.M."/>
            <person name="Liu K.W."/>
            <person name="Yoshida K."/>
            <person name="Zhang L.S."/>
            <person name="Chang S.B."/>
            <person name="Chen F."/>
            <person name="Shi Y."/>
            <person name="Su Y.Y."/>
            <person name="Zhang Y.Q."/>
            <person name="Chen L.J."/>
            <person name="Yin Y."/>
            <person name="Lin M."/>
            <person name="Huang H."/>
            <person name="Deng H."/>
            <person name="Wang Z.W."/>
            <person name="Zhu S.L."/>
            <person name="Zhao X."/>
            <person name="Deng C."/>
            <person name="Niu S.C."/>
            <person name="Huang J."/>
            <person name="Wang M."/>
            <person name="Liu G.H."/>
            <person name="Yang H.J."/>
            <person name="Xiao X.J."/>
            <person name="Hsiao Y.Y."/>
            <person name="Wu W.L."/>
            <person name="Chen Y.Y."/>
            <person name="Mitsuda N."/>
            <person name="Ohme-Takagi M."/>
            <person name="Luo Y.B."/>
            <person name="Van de Peer Y."/>
            <person name="Liu Z.J."/>
        </authorList>
    </citation>
    <scope>NUCLEOTIDE SEQUENCE [LARGE SCALE GENOMIC DNA]</scope>
    <source>
        <tissue evidence="2">The whole plant</tissue>
    </source>
</reference>
<evidence type="ECO:0000313" key="3">
    <source>
        <dbReference type="Proteomes" id="UP000233837"/>
    </source>
</evidence>
<feature type="region of interest" description="Disordered" evidence="1">
    <location>
        <begin position="84"/>
        <end position="105"/>
    </location>
</feature>
<dbReference type="EMBL" id="KZ502445">
    <property type="protein sequence ID" value="PKU78629.1"/>
    <property type="molecule type" value="Genomic_DNA"/>
</dbReference>
<proteinExistence type="predicted"/>
<feature type="compositionally biased region" description="Basic and acidic residues" evidence="1">
    <location>
        <begin position="12"/>
        <end position="21"/>
    </location>
</feature>
<dbReference type="Proteomes" id="UP000233837">
    <property type="component" value="Unassembled WGS sequence"/>
</dbReference>
<keyword evidence="3" id="KW-1185">Reference proteome</keyword>
<name>A0A2I0WSH6_9ASPA</name>
<accession>A0A2I0WSH6</accession>
<sequence length="105" mass="11559">MGGRDGGFRFSSDLRTRGDGERGCSGLGCFSLRWVREQERREGERWSLGGFRPDPRAGGIFCLLSSDANQKERPREIEALALARAPEGSEPSDQIIDSTVGFKPV</sequence>
<evidence type="ECO:0000313" key="2">
    <source>
        <dbReference type="EMBL" id="PKU78629.1"/>
    </source>
</evidence>
<protein>
    <submittedName>
        <fullName evidence="2">Uncharacterized protein</fullName>
    </submittedName>
</protein>
<reference evidence="2 3" key="2">
    <citation type="journal article" date="2017" name="Nature">
        <title>The Apostasia genome and the evolution of orchids.</title>
        <authorList>
            <person name="Zhang G.Q."/>
            <person name="Liu K.W."/>
            <person name="Li Z."/>
            <person name="Lohaus R."/>
            <person name="Hsiao Y.Y."/>
            <person name="Niu S.C."/>
            <person name="Wang J.Y."/>
            <person name="Lin Y.C."/>
            <person name="Xu Q."/>
            <person name="Chen L.J."/>
            <person name="Yoshida K."/>
            <person name="Fujiwara S."/>
            <person name="Wang Z.W."/>
            <person name="Zhang Y.Q."/>
            <person name="Mitsuda N."/>
            <person name="Wang M."/>
            <person name="Liu G.H."/>
            <person name="Pecoraro L."/>
            <person name="Huang H.X."/>
            <person name="Xiao X.J."/>
            <person name="Lin M."/>
            <person name="Wu X.Y."/>
            <person name="Wu W.L."/>
            <person name="Chen Y.Y."/>
            <person name="Chang S.B."/>
            <person name="Sakamoto S."/>
            <person name="Ohme-Takagi M."/>
            <person name="Yagi M."/>
            <person name="Zeng S.J."/>
            <person name="Shen C.Y."/>
            <person name="Yeh C.M."/>
            <person name="Luo Y.B."/>
            <person name="Tsai W.C."/>
            <person name="Van de Peer Y."/>
            <person name="Liu Z.J."/>
        </authorList>
    </citation>
    <scope>NUCLEOTIDE SEQUENCE [LARGE SCALE GENOMIC DNA]</scope>
    <source>
        <tissue evidence="2">The whole plant</tissue>
    </source>
</reference>
<organism evidence="2 3">
    <name type="scientific">Dendrobium catenatum</name>
    <dbReference type="NCBI Taxonomy" id="906689"/>
    <lineage>
        <taxon>Eukaryota</taxon>
        <taxon>Viridiplantae</taxon>
        <taxon>Streptophyta</taxon>
        <taxon>Embryophyta</taxon>
        <taxon>Tracheophyta</taxon>
        <taxon>Spermatophyta</taxon>
        <taxon>Magnoliopsida</taxon>
        <taxon>Liliopsida</taxon>
        <taxon>Asparagales</taxon>
        <taxon>Orchidaceae</taxon>
        <taxon>Epidendroideae</taxon>
        <taxon>Malaxideae</taxon>
        <taxon>Dendrobiinae</taxon>
        <taxon>Dendrobium</taxon>
    </lineage>
</organism>
<dbReference type="AlphaFoldDB" id="A0A2I0WSH6"/>
<feature type="region of interest" description="Disordered" evidence="1">
    <location>
        <begin position="1"/>
        <end position="21"/>
    </location>
</feature>
<gene>
    <name evidence="2" type="ORF">MA16_Dca014894</name>
</gene>
<evidence type="ECO:0000256" key="1">
    <source>
        <dbReference type="SAM" id="MobiDB-lite"/>
    </source>
</evidence>